<dbReference type="SUPFAM" id="SSF56112">
    <property type="entry name" value="Protein kinase-like (PK-like)"/>
    <property type="match status" value="1"/>
</dbReference>
<feature type="domain" description="Aminoglycoside phosphotransferase" evidence="1">
    <location>
        <begin position="125"/>
        <end position="255"/>
    </location>
</feature>
<dbReference type="Pfam" id="PF01636">
    <property type="entry name" value="APH"/>
    <property type="match status" value="1"/>
</dbReference>
<gene>
    <name evidence="2" type="ORF">Asera_10180</name>
</gene>
<proteinExistence type="predicted"/>
<evidence type="ECO:0000313" key="3">
    <source>
        <dbReference type="Proteomes" id="UP000680750"/>
    </source>
</evidence>
<dbReference type="Gene3D" id="3.90.1200.10">
    <property type="match status" value="1"/>
</dbReference>
<dbReference type="OrthoDB" id="3816435at2"/>
<dbReference type="Proteomes" id="UP000680750">
    <property type="component" value="Chromosome"/>
</dbReference>
<dbReference type="RefSeq" id="WP_157034696.1">
    <property type="nucleotide sequence ID" value="NZ_AP023354.1"/>
</dbReference>
<sequence>MQLPDQVILALAGGMAGTLVSRHAESIGAGTGAATGGVARLTGELRTGADVRPFTLIRKRARPAGTGRHAAGARDPRHFAYWRREPLAYASDLLPRGPGLRAPLCYGVVGDTVYLADTTGGPESGGRAARRLAAWQTSTPATDPGWLAGHQLAQRLAVTSLDWADMPVARPLLRCWARRRELLAVVESVPTVLSHGDFHRGNLIAAGADTVVLDWATLGIAPVGADLAHLALSTLDDPVPEYLAAARGRFEPAAVRLGYTVTVLLTGISRLHWMLSGGRDVPPGYERFLLAALDGGAALCGSGWQDLAHG</sequence>
<reference evidence="2" key="1">
    <citation type="submission" date="2020-08" db="EMBL/GenBank/DDBJ databases">
        <title>Whole genome shotgun sequence of Actinocatenispora sera NBRC 101916.</title>
        <authorList>
            <person name="Komaki H."/>
            <person name="Tamura T."/>
        </authorList>
    </citation>
    <scope>NUCLEOTIDE SEQUENCE</scope>
    <source>
        <strain evidence="2">NBRC 101916</strain>
    </source>
</reference>
<evidence type="ECO:0000313" key="2">
    <source>
        <dbReference type="EMBL" id="BCJ26910.1"/>
    </source>
</evidence>
<protein>
    <recommendedName>
        <fullName evidence="1">Aminoglycoside phosphotransferase domain-containing protein</fullName>
    </recommendedName>
</protein>
<keyword evidence="3" id="KW-1185">Reference proteome</keyword>
<organism evidence="2 3">
    <name type="scientific">Actinocatenispora sera</name>
    <dbReference type="NCBI Taxonomy" id="390989"/>
    <lineage>
        <taxon>Bacteria</taxon>
        <taxon>Bacillati</taxon>
        <taxon>Actinomycetota</taxon>
        <taxon>Actinomycetes</taxon>
        <taxon>Micromonosporales</taxon>
        <taxon>Micromonosporaceae</taxon>
        <taxon>Actinocatenispora</taxon>
    </lineage>
</organism>
<dbReference type="AlphaFoldDB" id="A0A810KUR6"/>
<dbReference type="KEGG" id="aser:Asera_10180"/>
<accession>A0A810KUR6</accession>
<name>A0A810KUR6_9ACTN</name>
<dbReference type="InterPro" id="IPR011009">
    <property type="entry name" value="Kinase-like_dom_sf"/>
</dbReference>
<evidence type="ECO:0000259" key="1">
    <source>
        <dbReference type="Pfam" id="PF01636"/>
    </source>
</evidence>
<dbReference type="InterPro" id="IPR002575">
    <property type="entry name" value="Aminoglycoside_PTrfase"/>
</dbReference>
<dbReference type="EMBL" id="AP023354">
    <property type="protein sequence ID" value="BCJ26910.1"/>
    <property type="molecule type" value="Genomic_DNA"/>
</dbReference>